<dbReference type="GO" id="GO:0097113">
    <property type="term" value="P:AMPA glutamate receptor clustering"/>
    <property type="evidence" value="ECO:0007669"/>
    <property type="project" value="TreeGrafter"/>
</dbReference>
<dbReference type="Gene3D" id="3.40.50.300">
    <property type="entry name" value="P-loop containing nucleotide triphosphate hydrolases"/>
    <property type="match status" value="1"/>
</dbReference>
<dbReference type="InterPro" id="IPR008144">
    <property type="entry name" value="Guanylate_kin-like_dom"/>
</dbReference>
<dbReference type="GO" id="GO:0007268">
    <property type="term" value="P:chemical synaptic transmission"/>
    <property type="evidence" value="ECO:0007669"/>
    <property type="project" value="TreeGrafter"/>
</dbReference>
<dbReference type="GO" id="GO:0031594">
    <property type="term" value="C:neuromuscular junction"/>
    <property type="evidence" value="ECO:0007669"/>
    <property type="project" value="TreeGrafter"/>
</dbReference>
<evidence type="ECO:0000259" key="3">
    <source>
        <dbReference type="PROSITE" id="PS50052"/>
    </source>
</evidence>
<comment type="caution">
    <text evidence="4">The sequence shown here is derived from an EMBL/GenBank/DDBJ whole genome shotgun (WGS) entry which is preliminary data.</text>
</comment>
<dbReference type="EMBL" id="JANPWB010000016">
    <property type="protein sequence ID" value="KAJ1080199.1"/>
    <property type="molecule type" value="Genomic_DNA"/>
</dbReference>
<dbReference type="InterPro" id="IPR027417">
    <property type="entry name" value="P-loop_NTPase"/>
</dbReference>
<dbReference type="SUPFAM" id="SSF52540">
    <property type="entry name" value="P-loop containing nucleoside triphosphate hydrolases"/>
    <property type="match status" value="1"/>
</dbReference>
<dbReference type="GO" id="GO:0098970">
    <property type="term" value="P:postsynaptic neurotransmitter receptor diffusion trapping"/>
    <property type="evidence" value="ECO:0007669"/>
    <property type="project" value="TreeGrafter"/>
</dbReference>
<gene>
    <name evidence="4" type="ORF">NDU88_000419</name>
</gene>
<dbReference type="PANTHER" id="PTHR23119:SF33">
    <property type="entry name" value="DISKS LARGE HOMOLOG 4"/>
    <property type="match status" value="1"/>
</dbReference>
<feature type="signal peptide" evidence="2">
    <location>
        <begin position="1"/>
        <end position="20"/>
    </location>
</feature>
<organism evidence="4 5">
    <name type="scientific">Pleurodeles waltl</name>
    <name type="common">Iberian ribbed newt</name>
    <dbReference type="NCBI Taxonomy" id="8319"/>
    <lineage>
        <taxon>Eukaryota</taxon>
        <taxon>Metazoa</taxon>
        <taxon>Chordata</taxon>
        <taxon>Craniata</taxon>
        <taxon>Vertebrata</taxon>
        <taxon>Euteleostomi</taxon>
        <taxon>Amphibia</taxon>
        <taxon>Batrachia</taxon>
        <taxon>Caudata</taxon>
        <taxon>Salamandroidea</taxon>
        <taxon>Salamandridae</taxon>
        <taxon>Pleurodelinae</taxon>
        <taxon>Pleurodeles</taxon>
    </lineage>
</organism>
<dbReference type="GO" id="GO:0043005">
    <property type="term" value="C:neuron projection"/>
    <property type="evidence" value="ECO:0007669"/>
    <property type="project" value="TreeGrafter"/>
</dbReference>
<reference evidence="4" key="1">
    <citation type="journal article" date="2022" name="bioRxiv">
        <title>Sequencing and chromosome-scale assembly of the giantPleurodeles waltlgenome.</title>
        <authorList>
            <person name="Brown T."/>
            <person name="Elewa A."/>
            <person name="Iarovenko S."/>
            <person name="Subramanian E."/>
            <person name="Araus A.J."/>
            <person name="Petzold A."/>
            <person name="Susuki M."/>
            <person name="Suzuki K.-i.T."/>
            <person name="Hayashi T."/>
            <person name="Toyoda A."/>
            <person name="Oliveira C."/>
            <person name="Osipova E."/>
            <person name="Leigh N.D."/>
            <person name="Simon A."/>
            <person name="Yun M.H."/>
        </authorList>
    </citation>
    <scope>NUCLEOTIDE SEQUENCE</scope>
    <source>
        <strain evidence="4">20211129_DDA</strain>
        <tissue evidence="4">Liver</tissue>
    </source>
</reference>
<feature type="domain" description="Guanylate kinase-like" evidence="3">
    <location>
        <begin position="17"/>
        <end position="113"/>
    </location>
</feature>
<evidence type="ECO:0000256" key="2">
    <source>
        <dbReference type="SAM" id="SignalP"/>
    </source>
</evidence>
<dbReference type="GO" id="GO:0045197">
    <property type="term" value="P:establishment or maintenance of epithelial cell apical/basal polarity"/>
    <property type="evidence" value="ECO:0007669"/>
    <property type="project" value="TreeGrafter"/>
</dbReference>
<keyword evidence="5" id="KW-1185">Reference proteome</keyword>
<keyword evidence="1" id="KW-0677">Repeat</keyword>
<dbReference type="GO" id="GO:0098839">
    <property type="term" value="C:postsynaptic density membrane"/>
    <property type="evidence" value="ECO:0007669"/>
    <property type="project" value="TreeGrafter"/>
</dbReference>
<dbReference type="Gene3D" id="3.30.63.10">
    <property type="entry name" value="Guanylate Kinase phosphate binding domain"/>
    <property type="match status" value="1"/>
</dbReference>
<evidence type="ECO:0000256" key="1">
    <source>
        <dbReference type="ARBA" id="ARBA00022737"/>
    </source>
</evidence>
<protein>
    <recommendedName>
        <fullName evidence="3">Guanylate kinase-like domain-containing protein</fullName>
    </recommendedName>
</protein>
<accession>A0AAV7KPE1</accession>
<dbReference type="GO" id="GO:0019901">
    <property type="term" value="F:protein kinase binding"/>
    <property type="evidence" value="ECO:0007669"/>
    <property type="project" value="TreeGrafter"/>
</dbReference>
<dbReference type="PANTHER" id="PTHR23119">
    <property type="entry name" value="DISCS LARGE"/>
    <property type="match status" value="1"/>
</dbReference>
<dbReference type="GO" id="GO:0035255">
    <property type="term" value="F:ionotropic glutamate receptor binding"/>
    <property type="evidence" value="ECO:0007669"/>
    <property type="project" value="TreeGrafter"/>
</dbReference>
<dbReference type="PROSITE" id="PS50052">
    <property type="entry name" value="GUANYLATE_KINASE_2"/>
    <property type="match status" value="1"/>
</dbReference>
<evidence type="ECO:0000313" key="4">
    <source>
        <dbReference type="EMBL" id="KAJ1080199.1"/>
    </source>
</evidence>
<dbReference type="InterPro" id="IPR008145">
    <property type="entry name" value="GK/Ca_channel_bsu"/>
</dbReference>
<dbReference type="GO" id="GO:0016323">
    <property type="term" value="C:basolateral plasma membrane"/>
    <property type="evidence" value="ECO:0007669"/>
    <property type="project" value="TreeGrafter"/>
</dbReference>
<keyword evidence="2" id="KW-0732">Signal</keyword>
<dbReference type="GO" id="GO:0098609">
    <property type="term" value="P:cell-cell adhesion"/>
    <property type="evidence" value="ECO:0007669"/>
    <property type="project" value="TreeGrafter"/>
</dbReference>
<feature type="chain" id="PRO_5043440158" description="Guanylate kinase-like domain-containing protein" evidence="2">
    <location>
        <begin position="21"/>
        <end position="113"/>
    </location>
</feature>
<evidence type="ECO:0000313" key="5">
    <source>
        <dbReference type="Proteomes" id="UP001066276"/>
    </source>
</evidence>
<proteinExistence type="predicted"/>
<dbReference type="AlphaFoldDB" id="A0AAV7KPE1"/>
<dbReference type="Pfam" id="PF00625">
    <property type="entry name" value="Guanylate_kin"/>
    <property type="match status" value="1"/>
</dbReference>
<dbReference type="Proteomes" id="UP001066276">
    <property type="component" value="Chromosome 12"/>
</dbReference>
<name>A0AAV7KPE1_PLEWA</name>
<dbReference type="InterPro" id="IPR050614">
    <property type="entry name" value="Synaptic_Scaffolding_LAP-MAGUK"/>
</dbReference>
<sequence length="113" mass="12903">MEGILRSLVSLCLISMGMQADRLGSDDVKQMLLNDDLLSEFPDKFGSCVPRTTKPKWEYEVDGRDYHFVGSQDEMEKIPRAINSSRLGSTRATYTGPAYSLYEKWQNREITSE</sequence>